<feature type="domain" description="Peptidase A1" evidence="9">
    <location>
        <begin position="49"/>
        <end position="360"/>
    </location>
</feature>
<dbReference type="InterPro" id="IPR001969">
    <property type="entry name" value="Aspartic_peptidase_AS"/>
</dbReference>
<gene>
    <name evidence="10" type="ORF">SAPINGB_P004845</name>
</gene>
<organism evidence="10 11">
    <name type="scientific">Magnusiomyces paraingens</name>
    <dbReference type="NCBI Taxonomy" id="2606893"/>
    <lineage>
        <taxon>Eukaryota</taxon>
        <taxon>Fungi</taxon>
        <taxon>Dikarya</taxon>
        <taxon>Ascomycota</taxon>
        <taxon>Saccharomycotina</taxon>
        <taxon>Dipodascomycetes</taxon>
        <taxon>Dipodascales</taxon>
        <taxon>Dipodascaceae</taxon>
        <taxon>Magnusiomyces</taxon>
    </lineage>
</organism>
<evidence type="ECO:0000259" key="9">
    <source>
        <dbReference type="PROSITE" id="PS51767"/>
    </source>
</evidence>
<accession>A0A5E8BXF5</accession>
<dbReference type="Gene3D" id="2.40.70.10">
    <property type="entry name" value="Acid Proteases"/>
    <property type="match status" value="2"/>
</dbReference>
<protein>
    <recommendedName>
        <fullName evidence="9">Peptidase A1 domain-containing protein</fullName>
    </recommendedName>
</protein>
<sequence>MMENESKKQYDHQCIISYELTRSLVFQNDLAIPKNSLPQAELFDRAYFYSITVGIGLPKRDYKLLLDTGSSDIWITNDTTISNAPYDYHGDLTRKLTGETGLLRYMMGLVNFAYATNFFEFAGKTLRDVPYGIAFKTKDMAPLQGDTSGYLGLGYSSSNRKNLPQYLKDEGYIKRNSYSISFVFSKETKSDGGIIFGGIDHSKYTGELYKFPRLNIATLKKKKSLAIKLSEIYMDGKTFKINKPAAFDTGATMSYFPRKAYLAVCEYFGVDYKDTRASGYPLIDIEKTGDKIIKLDFAGAIIAVQGKDFALDYFPEASSNLKVFGIANSDNSFNVPIIGANILKSMYVVYDLDGEEIAIAQANVLPGPSKIEPIVDSIPQAKYAPHIYK</sequence>
<dbReference type="RefSeq" id="XP_031855451.1">
    <property type="nucleotide sequence ID" value="XM_031999560.1"/>
</dbReference>
<evidence type="ECO:0000313" key="11">
    <source>
        <dbReference type="Proteomes" id="UP000398389"/>
    </source>
</evidence>
<keyword evidence="6" id="KW-0865">Zymogen</keyword>
<dbReference type="PROSITE" id="PS51767">
    <property type="entry name" value="PEPTIDASE_A1"/>
    <property type="match status" value="1"/>
</dbReference>
<keyword evidence="5 8" id="KW-0378">Hydrolase</keyword>
<dbReference type="PANTHER" id="PTHR47965">
    <property type="entry name" value="ASPARTYL PROTEASE-RELATED"/>
    <property type="match status" value="1"/>
</dbReference>
<evidence type="ECO:0000256" key="3">
    <source>
        <dbReference type="ARBA" id="ARBA00022729"/>
    </source>
</evidence>
<dbReference type="Pfam" id="PF00026">
    <property type="entry name" value="Asp"/>
    <property type="match status" value="1"/>
</dbReference>
<keyword evidence="3" id="KW-0732">Signal</keyword>
<dbReference type="PROSITE" id="PS00141">
    <property type="entry name" value="ASP_PROTEASE"/>
    <property type="match status" value="1"/>
</dbReference>
<dbReference type="AlphaFoldDB" id="A0A5E8BXF5"/>
<dbReference type="GO" id="GO:0006508">
    <property type="term" value="P:proteolysis"/>
    <property type="evidence" value="ECO:0007669"/>
    <property type="project" value="UniProtKB-KW"/>
</dbReference>
<dbReference type="GO" id="GO:0031505">
    <property type="term" value="P:fungal-type cell wall organization"/>
    <property type="evidence" value="ECO:0007669"/>
    <property type="project" value="TreeGrafter"/>
</dbReference>
<evidence type="ECO:0000256" key="4">
    <source>
        <dbReference type="ARBA" id="ARBA00022750"/>
    </source>
</evidence>
<evidence type="ECO:0000256" key="6">
    <source>
        <dbReference type="ARBA" id="ARBA00023145"/>
    </source>
</evidence>
<dbReference type="GO" id="GO:0005576">
    <property type="term" value="C:extracellular region"/>
    <property type="evidence" value="ECO:0007669"/>
    <property type="project" value="TreeGrafter"/>
</dbReference>
<comment type="similarity">
    <text evidence="1 8">Belongs to the peptidase A1 family.</text>
</comment>
<dbReference type="GO" id="GO:0009277">
    <property type="term" value="C:fungal-type cell wall"/>
    <property type="evidence" value="ECO:0007669"/>
    <property type="project" value="TreeGrafter"/>
</dbReference>
<dbReference type="InterPro" id="IPR021109">
    <property type="entry name" value="Peptidase_aspartic_dom_sf"/>
</dbReference>
<feature type="active site" evidence="7">
    <location>
        <position position="67"/>
    </location>
</feature>
<dbReference type="Proteomes" id="UP000398389">
    <property type="component" value="Unassembled WGS sequence"/>
</dbReference>
<evidence type="ECO:0000313" key="10">
    <source>
        <dbReference type="EMBL" id="VVT56134.1"/>
    </source>
</evidence>
<dbReference type="GO" id="GO:0004190">
    <property type="term" value="F:aspartic-type endopeptidase activity"/>
    <property type="evidence" value="ECO:0007669"/>
    <property type="project" value="UniProtKB-KW"/>
</dbReference>
<dbReference type="PANTHER" id="PTHR47965:SF12">
    <property type="entry name" value="ASPARTIC PROTEINASE 3-RELATED"/>
    <property type="match status" value="1"/>
</dbReference>
<proteinExistence type="inferred from homology"/>
<evidence type="ECO:0000256" key="8">
    <source>
        <dbReference type="RuleBase" id="RU000454"/>
    </source>
</evidence>
<dbReference type="InterPro" id="IPR001461">
    <property type="entry name" value="Aspartic_peptidase_A1"/>
</dbReference>
<dbReference type="EMBL" id="CABVLU010000004">
    <property type="protein sequence ID" value="VVT56134.1"/>
    <property type="molecule type" value="Genomic_DNA"/>
</dbReference>
<reference evidence="10 11" key="1">
    <citation type="submission" date="2019-09" db="EMBL/GenBank/DDBJ databases">
        <authorList>
            <person name="Brejova B."/>
        </authorList>
    </citation>
    <scope>NUCLEOTIDE SEQUENCE [LARGE SCALE GENOMIC DNA]</scope>
</reference>
<dbReference type="SUPFAM" id="SSF50630">
    <property type="entry name" value="Acid proteases"/>
    <property type="match status" value="1"/>
</dbReference>
<keyword evidence="11" id="KW-1185">Reference proteome</keyword>
<evidence type="ECO:0000256" key="7">
    <source>
        <dbReference type="PIRSR" id="PIRSR601461-1"/>
    </source>
</evidence>
<dbReference type="InterPro" id="IPR033121">
    <property type="entry name" value="PEPTIDASE_A1"/>
</dbReference>
<keyword evidence="2 8" id="KW-0645">Protease</keyword>
<dbReference type="OrthoDB" id="771136at2759"/>
<feature type="active site" evidence="7">
    <location>
        <position position="248"/>
    </location>
</feature>
<dbReference type="PRINTS" id="PR00792">
    <property type="entry name" value="PEPSIN"/>
</dbReference>
<evidence type="ECO:0000256" key="2">
    <source>
        <dbReference type="ARBA" id="ARBA00022670"/>
    </source>
</evidence>
<evidence type="ECO:0000256" key="5">
    <source>
        <dbReference type="ARBA" id="ARBA00022801"/>
    </source>
</evidence>
<dbReference type="GeneID" id="43583660"/>
<evidence type="ECO:0000256" key="1">
    <source>
        <dbReference type="ARBA" id="ARBA00007447"/>
    </source>
</evidence>
<name>A0A5E8BXF5_9ASCO</name>
<keyword evidence="4 8" id="KW-0064">Aspartyl protease</keyword>